<keyword evidence="1" id="KW-1133">Transmembrane helix</keyword>
<feature type="transmembrane region" description="Helical" evidence="1">
    <location>
        <begin position="136"/>
        <end position="154"/>
    </location>
</feature>
<evidence type="ECO:0000313" key="3">
    <source>
        <dbReference type="Proteomes" id="UP000585258"/>
    </source>
</evidence>
<name>A0A7X0VUU5_9CLOT</name>
<organism evidence="2 3">
    <name type="scientific">Clostridium gasigenes</name>
    <dbReference type="NCBI Taxonomy" id="94869"/>
    <lineage>
        <taxon>Bacteria</taxon>
        <taxon>Bacillati</taxon>
        <taxon>Bacillota</taxon>
        <taxon>Clostridia</taxon>
        <taxon>Eubacteriales</taxon>
        <taxon>Clostridiaceae</taxon>
        <taxon>Clostridium</taxon>
    </lineage>
</organism>
<keyword evidence="1" id="KW-0812">Transmembrane</keyword>
<reference evidence="2 3" key="1">
    <citation type="submission" date="2020-08" db="EMBL/GenBank/DDBJ databases">
        <title>Clostridia isolated from Swiss meat.</title>
        <authorList>
            <person name="Wambui J."/>
            <person name="Stevens M.J.A."/>
            <person name="Stephan R."/>
        </authorList>
    </citation>
    <scope>NUCLEOTIDE SEQUENCE [LARGE SCALE GENOMIC DNA]</scope>
    <source>
        <strain evidence="2 3">CM001</strain>
    </source>
</reference>
<feature type="transmembrane region" description="Helical" evidence="1">
    <location>
        <begin position="109"/>
        <end position="130"/>
    </location>
</feature>
<dbReference type="AlphaFoldDB" id="A0A7X0VUU5"/>
<dbReference type="EMBL" id="JACKWY010000047">
    <property type="protein sequence ID" value="MBB6716911.1"/>
    <property type="molecule type" value="Genomic_DNA"/>
</dbReference>
<evidence type="ECO:0000256" key="1">
    <source>
        <dbReference type="SAM" id="Phobius"/>
    </source>
</evidence>
<comment type="caution">
    <text evidence="2">The sequence shown here is derived from an EMBL/GenBank/DDBJ whole genome shotgun (WGS) entry which is preliminary data.</text>
</comment>
<proteinExistence type="predicted"/>
<keyword evidence="1" id="KW-0472">Membrane</keyword>
<sequence>GSNRIRVESQNLQSYYNRLKKNSTSVEKIIKDVDYIVRRFKEVDSRCANRVKSIGQGYKIQASISKIGNSLMSMGNNVVGGVTTFFQNGVSAIKSMCSSVSTWFGEHPVVGNIISGVLNGLAIVGCGLAIVAEAPVIAVVGAVVGIALAANSLIDDGVKIYNNINNGNNSGLNLIKDGLKWATGDKAGEAIYTAVNVID</sequence>
<protein>
    <submittedName>
        <fullName evidence="2">Uncharacterized protein</fullName>
    </submittedName>
</protein>
<dbReference type="Proteomes" id="UP000585258">
    <property type="component" value="Unassembled WGS sequence"/>
</dbReference>
<feature type="non-terminal residue" evidence="2">
    <location>
        <position position="1"/>
    </location>
</feature>
<accession>A0A7X0VUU5</accession>
<evidence type="ECO:0000313" key="2">
    <source>
        <dbReference type="EMBL" id="MBB6716911.1"/>
    </source>
</evidence>
<gene>
    <name evidence="2" type="ORF">H7E68_19775</name>
</gene>
<feature type="non-terminal residue" evidence="2">
    <location>
        <position position="199"/>
    </location>
</feature>